<evidence type="ECO:0000313" key="7">
    <source>
        <dbReference type="EMBL" id="KMW20203.1"/>
    </source>
</evidence>
<comment type="caution">
    <text evidence="7">The sequence shown here is derived from an EMBL/GenBank/DDBJ whole genome shotgun (WGS) entry which is preliminary data.</text>
</comment>
<dbReference type="GeneID" id="93161825"/>
<accession>A0A0J9C521</accession>
<dbReference type="PANTHER" id="PTHR37422:SF13">
    <property type="entry name" value="LIPOPOLYSACCHARIDE BIOSYNTHESIS PROTEIN PA4999-RELATED"/>
    <property type="match status" value="1"/>
</dbReference>
<dbReference type="InterPro" id="IPR051533">
    <property type="entry name" value="WaaL-like"/>
</dbReference>
<protein>
    <recommendedName>
        <fullName evidence="6">O-antigen ligase-related domain-containing protein</fullName>
    </recommendedName>
</protein>
<evidence type="ECO:0000259" key="6">
    <source>
        <dbReference type="Pfam" id="PF04932"/>
    </source>
</evidence>
<dbReference type="RefSeq" id="WP_048929835.1">
    <property type="nucleotide sequence ID" value="NZ_KQ235877.1"/>
</dbReference>
<sequence>MTLTIKKPSSSKIVWMLIFLAFLKPAYFGTIAELDQIFNVIRIVAVVLLLIYYLIRKHRIFKLSALLLLYSVIPLFSTFINEGNIINAFTLCAVSFGSAMVMDIAAQKRNDMMVDALYSILEILVYANLITIILFPHGLYLFTTESGWISDQTWVLGLRNAQTTYLLLACIVDVTYWYIKPRRVRTNIRCICLYTAVFITINHLKVGSGYLSYFLMTILFIVMFFKKSICLSFKIVVIAHIVMFFFLTSVGKLSPISTLGDALGLIVGRTGTVSARFQIWTISWDKILESPLWGHGALNLNQLTWLSTIAAGATTTHNTFLDMWFRGGLFCFGSFCMILVYINKRLNFLKVKNQNLYNVCSIGFFGFFIVAQAEGALSGATMYVLIGMIWALPTMIEARENET</sequence>
<reference evidence="7 8" key="1">
    <citation type="submission" date="2011-04" db="EMBL/GenBank/DDBJ databases">
        <title>The Genome Sequence of Clostridium citroniae WAL-19142.</title>
        <authorList>
            <consortium name="The Broad Institute Genome Sequencing Platform"/>
            <person name="Earl A."/>
            <person name="Ward D."/>
            <person name="Feldgarden M."/>
            <person name="Gevers D."/>
            <person name="Warren Y.A."/>
            <person name="Tyrrell K.L."/>
            <person name="Citron D.M."/>
            <person name="Goldstein E.J."/>
            <person name="Daigneault M."/>
            <person name="Allen-Vercoe E."/>
            <person name="Young S.K."/>
            <person name="Zeng Q."/>
            <person name="Gargeya S."/>
            <person name="Fitzgerald M."/>
            <person name="Haas B."/>
            <person name="Abouelleil A."/>
            <person name="Alvarado L."/>
            <person name="Arachchi H.M."/>
            <person name="Berlin A."/>
            <person name="Brown A."/>
            <person name="Chapman S.B."/>
            <person name="Chen Z."/>
            <person name="Dunbar C."/>
            <person name="Freedman E."/>
            <person name="Gearin G."/>
            <person name="Gellesch M."/>
            <person name="Goldberg J."/>
            <person name="Griggs A."/>
            <person name="Gujja S."/>
            <person name="Heilman E.R."/>
            <person name="Heiman D."/>
            <person name="Howarth C."/>
            <person name="Larson L."/>
            <person name="Lui A."/>
            <person name="MacDonald P.J."/>
            <person name="Mehta T."/>
            <person name="Montmayeur A."/>
            <person name="Murphy C."/>
            <person name="Neiman D."/>
            <person name="Pearson M."/>
            <person name="Priest M."/>
            <person name="Roberts A."/>
            <person name="Saif S."/>
            <person name="Shea T."/>
            <person name="Shenoy N."/>
            <person name="Sisk P."/>
            <person name="Stolte C."/>
            <person name="Sykes S."/>
            <person name="White J."/>
            <person name="Yandava C."/>
            <person name="Wortman J."/>
            <person name="Nusbaum C."/>
            <person name="Birren B."/>
        </authorList>
    </citation>
    <scope>NUCLEOTIDE SEQUENCE [LARGE SCALE GENOMIC DNA]</scope>
    <source>
        <strain evidence="7 8">WAL-19142</strain>
    </source>
</reference>
<organism evidence="7 8">
    <name type="scientific">[Clostridium] citroniae WAL-19142</name>
    <dbReference type="NCBI Taxonomy" id="742734"/>
    <lineage>
        <taxon>Bacteria</taxon>
        <taxon>Bacillati</taxon>
        <taxon>Bacillota</taxon>
        <taxon>Clostridia</taxon>
        <taxon>Lachnospirales</taxon>
        <taxon>Lachnospiraceae</taxon>
        <taxon>Enterocloster</taxon>
    </lineage>
</organism>
<feature type="transmembrane region" description="Helical" evidence="5">
    <location>
        <begin position="162"/>
        <end position="179"/>
    </location>
</feature>
<dbReference type="EMBL" id="ADLK01000019">
    <property type="protein sequence ID" value="KMW20203.1"/>
    <property type="molecule type" value="Genomic_DNA"/>
</dbReference>
<dbReference type="OrthoDB" id="2032074at2"/>
<keyword evidence="2 5" id="KW-0812">Transmembrane</keyword>
<dbReference type="InterPro" id="IPR007016">
    <property type="entry name" value="O-antigen_ligase-rel_domated"/>
</dbReference>
<name>A0A0J9C521_9FIRM</name>
<keyword evidence="4 5" id="KW-0472">Membrane</keyword>
<feature type="transmembrane region" description="Helical" evidence="5">
    <location>
        <begin position="210"/>
        <end position="226"/>
    </location>
</feature>
<feature type="transmembrane region" description="Helical" evidence="5">
    <location>
        <begin position="355"/>
        <end position="373"/>
    </location>
</feature>
<gene>
    <name evidence="7" type="ORF">HMPREF9470_02218</name>
</gene>
<feature type="transmembrane region" description="Helical" evidence="5">
    <location>
        <begin position="86"/>
        <end position="105"/>
    </location>
</feature>
<feature type="domain" description="O-antigen ligase-related" evidence="6">
    <location>
        <begin position="204"/>
        <end position="334"/>
    </location>
</feature>
<feature type="transmembrane region" description="Helical" evidence="5">
    <location>
        <begin position="233"/>
        <end position="251"/>
    </location>
</feature>
<dbReference type="AlphaFoldDB" id="A0A0J9C521"/>
<comment type="subcellular location">
    <subcellularLocation>
        <location evidence="1">Membrane</location>
        <topology evidence="1">Multi-pass membrane protein</topology>
    </subcellularLocation>
</comment>
<proteinExistence type="predicted"/>
<feature type="transmembrane region" description="Helical" evidence="5">
    <location>
        <begin position="379"/>
        <end position="396"/>
    </location>
</feature>
<feature type="transmembrane region" description="Helical" evidence="5">
    <location>
        <begin position="117"/>
        <end position="142"/>
    </location>
</feature>
<evidence type="ECO:0000256" key="1">
    <source>
        <dbReference type="ARBA" id="ARBA00004141"/>
    </source>
</evidence>
<dbReference type="GO" id="GO:0016020">
    <property type="term" value="C:membrane"/>
    <property type="evidence" value="ECO:0007669"/>
    <property type="project" value="UniProtKB-SubCell"/>
</dbReference>
<dbReference type="Pfam" id="PF04932">
    <property type="entry name" value="Wzy_C"/>
    <property type="match status" value="1"/>
</dbReference>
<evidence type="ECO:0000256" key="2">
    <source>
        <dbReference type="ARBA" id="ARBA00022692"/>
    </source>
</evidence>
<dbReference type="PANTHER" id="PTHR37422">
    <property type="entry name" value="TEICHURONIC ACID BIOSYNTHESIS PROTEIN TUAE"/>
    <property type="match status" value="1"/>
</dbReference>
<dbReference type="PATRIC" id="fig|742734.4.peg.2391"/>
<feature type="transmembrane region" description="Helical" evidence="5">
    <location>
        <begin position="323"/>
        <end position="343"/>
    </location>
</feature>
<dbReference type="Proteomes" id="UP000037392">
    <property type="component" value="Unassembled WGS sequence"/>
</dbReference>
<evidence type="ECO:0000256" key="5">
    <source>
        <dbReference type="SAM" id="Phobius"/>
    </source>
</evidence>
<evidence type="ECO:0000256" key="4">
    <source>
        <dbReference type="ARBA" id="ARBA00023136"/>
    </source>
</evidence>
<evidence type="ECO:0000313" key="8">
    <source>
        <dbReference type="Proteomes" id="UP000037392"/>
    </source>
</evidence>
<evidence type="ECO:0000256" key="3">
    <source>
        <dbReference type="ARBA" id="ARBA00022989"/>
    </source>
</evidence>
<feature type="transmembrane region" description="Helical" evidence="5">
    <location>
        <begin position="38"/>
        <end position="55"/>
    </location>
</feature>
<feature type="transmembrane region" description="Helical" evidence="5">
    <location>
        <begin position="186"/>
        <end position="204"/>
    </location>
</feature>
<feature type="transmembrane region" description="Helical" evidence="5">
    <location>
        <begin position="60"/>
        <end position="80"/>
    </location>
</feature>
<keyword evidence="3 5" id="KW-1133">Transmembrane helix</keyword>